<keyword evidence="1" id="KW-0472">Membrane</keyword>
<evidence type="ECO:0000313" key="3">
    <source>
        <dbReference type="Proteomes" id="UP000324143"/>
    </source>
</evidence>
<accession>A0A5D0MBB1</accession>
<reference evidence="2" key="1">
    <citation type="submission" date="2019-08" db="EMBL/GenBank/DDBJ databases">
        <title>Genomic characterization of a novel candidate phylum (ARYD3) from a high temperature, high salinity tertiary oil reservoir in north central Oklahoma, USA.</title>
        <authorList>
            <person name="Youssef N.H."/>
            <person name="Yadav A."/>
            <person name="Elshahed M.S."/>
        </authorList>
    </citation>
    <scope>NUCLEOTIDE SEQUENCE [LARGE SCALE GENOMIC DNA]</scope>
    <source>
        <strain evidence="2">ARYD3</strain>
    </source>
</reference>
<organism evidence="2 3">
    <name type="scientific">Candidatus Mcinerneyibacterium aminivorans</name>
    <dbReference type="NCBI Taxonomy" id="2703815"/>
    <lineage>
        <taxon>Bacteria</taxon>
        <taxon>Candidatus Macinerneyibacteriota</taxon>
        <taxon>Candidatus Mcinerneyibacteria</taxon>
        <taxon>Candidatus Mcinerneyibacteriales</taxon>
        <taxon>Candidatus Mcinerneyibacteriaceae</taxon>
        <taxon>Candidatus Mcinerneyibacterium</taxon>
    </lineage>
</organism>
<comment type="caution">
    <text evidence="2">The sequence shown here is derived from an EMBL/GenBank/DDBJ whole genome shotgun (WGS) entry which is preliminary data.</text>
</comment>
<dbReference type="Proteomes" id="UP000324143">
    <property type="component" value="Unassembled WGS sequence"/>
</dbReference>
<keyword evidence="1" id="KW-0812">Transmembrane</keyword>
<dbReference type="AlphaFoldDB" id="A0A5D0MBB1"/>
<keyword evidence="1" id="KW-1133">Transmembrane helix</keyword>
<keyword evidence="3" id="KW-1185">Reference proteome</keyword>
<evidence type="ECO:0000313" key="2">
    <source>
        <dbReference type="EMBL" id="TYB31064.1"/>
    </source>
</evidence>
<protein>
    <submittedName>
        <fullName evidence="2">Uncharacterized protein</fullName>
    </submittedName>
</protein>
<sequence length="155" mass="17469">MLKINNKGASLVEYIASLVISLVIAYLFVHTIATIYLITFKEAKRGKGGISLKNEIEQQIMAEDYANLDLLDGTTGQILLDDRGTDDTSDDIMAEYTINISTVSDNYTTTASLEYKRIEVEATWPELIVGSERDNPTTKTEEISFILRRYQNVNY</sequence>
<proteinExistence type="predicted"/>
<feature type="transmembrane region" description="Helical" evidence="1">
    <location>
        <begin position="14"/>
        <end position="38"/>
    </location>
</feature>
<name>A0A5D0MBB1_9BACT</name>
<evidence type="ECO:0000256" key="1">
    <source>
        <dbReference type="SAM" id="Phobius"/>
    </source>
</evidence>
<gene>
    <name evidence="2" type="ORF">FXF47_06480</name>
</gene>
<dbReference type="EMBL" id="VSIX01000058">
    <property type="protein sequence ID" value="TYB31064.1"/>
    <property type="molecule type" value="Genomic_DNA"/>
</dbReference>